<name>A0ABM6TD91_9CAUL</name>
<feature type="transmembrane region" description="Helical" evidence="1">
    <location>
        <begin position="205"/>
        <end position="225"/>
    </location>
</feature>
<dbReference type="Pfam" id="PF03929">
    <property type="entry name" value="PepSY_TM"/>
    <property type="match status" value="1"/>
</dbReference>
<evidence type="ECO:0000256" key="1">
    <source>
        <dbReference type="SAM" id="Phobius"/>
    </source>
</evidence>
<reference evidence="2 3" key="1">
    <citation type="journal article" date="2015" name="Biotechnol. Bioeng.">
        <title>Genome sequence and phenotypic characterization of Caulobacter segnis.</title>
        <authorList>
            <person name="Patel S."/>
            <person name="Fletcher B."/>
            <person name="Scott D.C."/>
            <person name="Ely B."/>
        </authorList>
    </citation>
    <scope>NUCLEOTIDE SEQUENCE [LARGE SCALE GENOMIC DNA]</scope>
    <source>
        <strain evidence="2 3">TK0059</strain>
    </source>
</reference>
<dbReference type="EMBL" id="CP027850">
    <property type="protein sequence ID" value="AVQ00904.1"/>
    <property type="molecule type" value="Genomic_DNA"/>
</dbReference>
<dbReference type="Proteomes" id="UP000240527">
    <property type="component" value="Chromosome"/>
</dbReference>
<evidence type="ECO:0000313" key="3">
    <source>
        <dbReference type="Proteomes" id="UP000240527"/>
    </source>
</evidence>
<proteinExistence type="predicted"/>
<dbReference type="PANTHER" id="PTHR34219">
    <property type="entry name" value="IRON-REGULATED INNER MEMBRANE PROTEIN-RELATED"/>
    <property type="match status" value="1"/>
</dbReference>
<feature type="transmembrane region" description="Helical" evidence="1">
    <location>
        <begin position="387"/>
        <end position="410"/>
    </location>
</feature>
<organism evidence="2 3">
    <name type="scientific">Caulobacter segnis</name>
    <dbReference type="NCBI Taxonomy" id="88688"/>
    <lineage>
        <taxon>Bacteria</taxon>
        <taxon>Pseudomonadati</taxon>
        <taxon>Pseudomonadota</taxon>
        <taxon>Alphaproteobacteria</taxon>
        <taxon>Caulobacterales</taxon>
        <taxon>Caulobacteraceae</taxon>
        <taxon>Caulobacter</taxon>
    </lineage>
</organism>
<gene>
    <name evidence="2" type="ORF">B7G68_02925</name>
</gene>
<keyword evidence="1" id="KW-0472">Membrane</keyword>
<keyword evidence="3" id="KW-1185">Reference proteome</keyword>
<feature type="transmembrane region" description="Helical" evidence="1">
    <location>
        <begin position="155"/>
        <end position="178"/>
    </location>
</feature>
<dbReference type="PANTHER" id="PTHR34219:SF8">
    <property type="entry name" value="PEPSY DOMAIN-CONTAINING PROTEIN"/>
    <property type="match status" value="1"/>
</dbReference>
<feature type="transmembrane region" description="Helical" evidence="1">
    <location>
        <begin position="32"/>
        <end position="52"/>
    </location>
</feature>
<sequence length="413" mass="45105">MVSVERAQTAAAPRRAAKPKASRLWWSVHQWVGLKLSILMGFVFLTGTIAVFSHEIDWALRPALRVDPATVHGPIAWSAAARNVAALHPDARILLLDEPIDRGFALTATIQKPDGARAFVYLHPSTGAVRGEGPWVGAHRVLRNMHRHLNLPTPIGVPIVSALSILLLISVGTSFVVYKKWWRGFFKPVRWRDARTAMGDLHRLAGLWSLWFAALIGATGLWYLAESTVAKAPPSPRAKVAAVKLDTRELADRLETNLNAARTAYPGLRVQRIAFPAGKVGAFQFAGQYKAVLVRERANMAWTNPATGAVVLLTDGRELTVHQRISEMADPLHFGTFGGVWTKLIWFAFGLVLTALAVSGVAIYALRLSREGRAWAVWTTAWRGMGVWRWPALAGIGVALALLPALFLAAGGD</sequence>
<evidence type="ECO:0000313" key="2">
    <source>
        <dbReference type="EMBL" id="AVQ00904.1"/>
    </source>
</evidence>
<keyword evidence="1" id="KW-1133">Transmembrane helix</keyword>
<protein>
    <submittedName>
        <fullName evidence="2">PepSY domain-containing protein</fullName>
    </submittedName>
</protein>
<accession>A0ABM6TD91</accession>
<keyword evidence="1" id="KW-0812">Transmembrane</keyword>
<dbReference type="InterPro" id="IPR005625">
    <property type="entry name" value="PepSY-ass_TM"/>
</dbReference>
<feature type="transmembrane region" description="Helical" evidence="1">
    <location>
        <begin position="344"/>
        <end position="366"/>
    </location>
</feature>